<reference key="2">
    <citation type="submission" date="2010-03" db="EMBL/GenBank/DDBJ databases">
        <authorList>
            <person name="Ma Z."/>
            <person name="Wang X."/>
            <person name="Liu H."/>
        </authorList>
    </citation>
    <scope>NUCLEOTIDE SEQUENCE</scope>
    <source>
        <strain>MP145</strain>
    </source>
</reference>
<organism evidence="1 2">
    <name type="scientific">Mycoplasma crocodyli (strain ATCC 51981 / MP145)</name>
    <dbReference type="NCBI Taxonomy" id="512564"/>
    <lineage>
        <taxon>Bacteria</taxon>
        <taxon>Bacillati</taxon>
        <taxon>Mycoplasmatota</taxon>
        <taxon>Mollicutes</taxon>
        <taxon>Mycoplasmataceae</taxon>
        <taxon>Mycoplasma</taxon>
    </lineage>
</organism>
<dbReference type="STRING" id="512564.MCRO_0159"/>
<proteinExistence type="predicted"/>
<accession>D5E4Y7</accession>
<dbReference type="AlphaFoldDB" id="D5E4Y7"/>
<dbReference type="KEGG" id="mcd:MCRO_0159"/>
<gene>
    <name evidence="1" type="ordered locus">MCRO_0159</name>
</gene>
<reference evidence="1 2" key="3">
    <citation type="journal article" date="2011" name="J. Bacteriol.">
        <title>Genome sequences of Mycoplasma alligatoris A21JP2T and Mycoplasma crocodyli MP145T.</title>
        <authorList>
            <person name="Brown D.R."/>
            <person name="Farmerie W.G."/>
            <person name="May M."/>
            <person name="Benders G.A."/>
            <person name="Durkin A.S."/>
            <person name="Hlavinka K."/>
            <person name="Hostetler J."/>
            <person name="Jackson J."/>
            <person name="Johnson J."/>
            <person name="Miller R.H."/>
            <person name="Paralanov V."/>
            <person name="Radune D."/>
            <person name="Szczypinski B."/>
            <person name="Glass J.I."/>
        </authorList>
    </citation>
    <scope>NUCLEOTIDE SEQUENCE [LARGE SCALE GENOMIC DNA]</scope>
    <source>
        <strain evidence="2">ATCC 51981 / MP145</strain>
    </source>
</reference>
<evidence type="ECO:0000313" key="1">
    <source>
        <dbReference type="EMBL" id="ADE19800.1"/>
    </source>
</evidence>
<sequence>MFKLINILNKGLNALSIVNSTNANIFDDDKKIEKPLNKNNSYILDYDFEQEKIIF</sequence>
<reference evidence="2" key="1">
    <citation type="submission" date="2010-03" db="EMBL/GenBank/DDBJ databases">
        <title>The complete genome of Mycoplasma crocodyli MP145.</title>
        <authorList>
            <person name="Glass J.I."/>
            <person name="Durkin A.S."/>
            <person name="Hostetler J."/>
            <person name="Jackson J."/>
            <person name="Johnson J."/>
            <person name="May M.A."/>
            <person name="Paralanov V."/>
            <person name="Radune D."/>
            <person name="Szczypinski B."/>
            <person name="Brown D.R."/>
        </authorList>
    </citation>
    <scope>NUCLEOTIDE SEQUENCE [LARGE SCALE GENOMIC DNA]</scope>
    <source>
        <strain evidence="2">ATCC 51981 / MP145</strain>
    </source>
</reference>
<dbReference type="Proteomes" id="UP000001845">
    <property type="component" value="Chromosome"/>
</dbReference>
<evidence type="ECO:0000313" key="2">
    <source>
        <dbReference type="Proteomes" id="UP000001845"/>
    </source>
</evidence>
<dbReference type="EMBL" id="CP001991">
    <property type="protein sequence ID" value="ADE19800.1"/>
    <property type="molecule type" value="Genomic_DNA"/>
</dbReference>
<dbReference type="RefSeq" id="WP_013054576.1">
    <property type="nucleotide sequence ID" value="NC_014014.1"/>
</dbReference>
<dbReference type="HOGENOM" id="CLU_3027419_0_0_14"/>
<keyword evidence="2" id="KW-1185">Reference proteome</keyword>
<name>D5E4Y7_MYCCM</name>
<protein>
    <submittedName>
        <fullName evidence="1">Uncharacterized protein</fullName>
    </submittedName>
</protein>